<dbReference type="SUPFAM" id="SSF52540">
    <property type="entry name" value="P-loop containing nucleoside triphosphate hydrolases"/>
    <property type="match status" value="1"/>
</dbReference>
<sequence>MGEVKRDSWEEAIDLLSPEDKEIVVAVQTKTPDRRAAIEAVLETAKQTRDECLSRRWKIVRKGKTIILRDVLEKVTVWINRFKGVGDALVQYDPGHATIPWAIIRLFLQVTVTDVEIFGIILNSIELVSKLLARCAILEHLYLGLTLEVSKSFREALVALYVEILKLLVKIQHYYDRSTISRAARGAIFGVGDVESWYQTLHTKESELDKLVQVADSEKLKQISETVKDVSAGQQEQDKKLEQREKVLLRMLQELEQPINRLDRRLAEIQDNLEINARIGILKSISPIPYASHHKSVRKDRLNGSGQWLLAKQEYQEWRSDSSPSVIWLHGIPGSGKTKIASLVIDDVQGTTKVAYFYCVKNSAEPERAQCEAILASLVRQLTCATPNGPILDPVRLQYEEETADFEGNSWTIEESTDLLIKLSSLYPSVIFILDALDEVDILDRPELLTALTAIMQQSSGLVKIFISSRDSIDIVLRLKEFPNIYINAHDNKSDIITFINQRLEASKLLHGKLSSKLRDKITSTLITGAQGMFRWVDLQLQSLRRLKVAGDIEARLGQLPETLEESYWEIYQEIEASGENAAQLARMCFQWLLCAQEPLSLADFAHLASVAVGHHDSTYSVPEVLDVCSNLIVSDDPDSFRFAHLSVREFLEALTKRGIESFQAENANATIASTCLSLLSSIYEPSGSKALGSASSELPSALNSYLVKYWPHHVSQSEKAKIASPLKSQVKDFLIREDEVAPTFIKWCEQAKDCEEFGDLVQPPYNPIWISEKYQLIERSSIIVSDIRLQRLTLTLAAKRHSHEVINWLFEQRVNFKELGKQAVIAAIENKHADTVQLLLDNGAPAERHCLFLAAMIGDKTTLGTLLKERASCFTVADLTKALTTAASNGDPDMVNQFLELGATREVVAVARAVRNGVLGAASNLIDQKFDITAPCFFERRTPLHWAADRGYVDIARKLLEKGVPTDVQDVGGKTPLQLALLKNHSTTVMLLQSHGIRDLEGGMWDTCKAYHAVEKKVEEEMVEEVGGVEEVEGQRKEQGVNRIKEVKEELGEKGEKGKGSEGGEEEEKKEKREIHGEKGADATIFLDIMHSCPPRLVIIEPD</sequence>
<dbReference type="InterPro" id="IPR056884">
    <property type="entry name" value="NPHP3-like_N"/>
</dbReference>
<keyword evidence="7" id="KW-1185">Reference proteome</keyword>
<dbReference type="PROSITE" id="PS50297">
    <property type="entry name" value="ANK_REP_REGION"/>
    <property type="match status" value="1"/>
</dbReference>
<reference evidence="6 7" key="1">
    <citation type="submission" date="2017-10" db="EMBL/GenBank/DDBJ databases">
        <title>Comparative genomics in systemic dimorphic fungi from Ajellomycetaceae.</title>
        <authorList>
            <person name="Munoz J.F."/>
            <person name="Mcewen J.G."/>
            <person name="Clay O.K."/>
            <person name="Cuomo C.A."/>
        </authorList>
    </citation>
    <scope>NUCLEOTIDE SEQUENCE [LARGE SCALE GENOMIC DNA]</scope>
    <source>
        <strain evidence="6 7">UAMH7299</strain>
    </source>
</reference>
<feature type="compositionally biased region" description="Basic and acidic residues" evidence="3">
    <location>
        <begin position="1034"/>
        <end position="1078"/>
    </location>
</feature>
<evidence type="ECO:0000313" key="6">
    <source>
        <dbReference type="EMBL" id="PGH18939.1"/>
    </source>
</evidence>
<dbReference type="EMBL" id="PDNA01000053">
    <property type="protein sequence ID" value="PGH18939.1"/>
    <property type="molecule type" value="Genomic_DNA"/>
</dbReference>
<dbReference type="PANTHER" id="PTHR10039:SF16">
    <property type="entry name" value="GPI INOSITOL-DEACYLASE"/>
    <property type="match status" value="1"/>
</dbReference>
<evidence type="ECO:0000313" key="7">
    <source>
        <dbReference type="Proteomes" id="UP000224634"/>
    </source>
</evidence>
<dbReference type="SUPFAM" id="SSF48403">
    <property type="entry name" value="Ankyrin repeat"/>
    <property type="match status" value="1"/>
</dbReference>
<feature type="region of interest" description="Disordered" evidence="3">
    <location>
        <begin position="1030"/>
        <end position="1078"/>
    </location>
</feature>
<accession>A0A2B7YCX6</accession>
<dbReference type="OrthoDB" id="4185074at2759"/>
<evidence type="ECO:0000256" key="2">
    <source>
        <dbReference type="PROSITE-ProRule" id="PRU00023"/>
    </source>
</evidence>
<feature type="repeat" description="ANK" evidence="2">
    <location>
        <begin position="940"/>
        <end position="972"/>
    </location>
</feature>
<dbReference type="SMART" id="SM00248">
    <property type="entry name" value="ANK"/>
    <property type="match status" value="5"/>
</dbReference>
<comment type="caution">
    <text evidence="6">The sequence shown here is derived from an EMBL/GenBank/DDBJ whole genome shotgun (WGS) entry which is preliminary data.</text>
</comment>
<evidence type="ECO:0000256" key="3">
    <source>
        <dbReference type="SAM" id="MobiDB-lite"/>
    </source>
</evidence>
<evidence type="ECO:0000256" key="1">
    <source>
        <dbReference type="ARBA" id="ARBA00022737"/>
    </source>
</evidence>
<dbReference type="Gene3D" id="3.40.50.300">
    <property type="entry name" value="P-loop containing nucleotide triphosphate hydrolases"/>
    <property type="match status" value="1"/>
</dbReference>
<dbReference type="Pfam" id="PF24809">
    <property type="entry name" value="DUF7708"/>
    <property type="match status" value="1"/>
</dbReference>
<organism evidence="6 7">
    <name type="scientific">Polytolypa hystricis (strain UAMH7299)</name>
    <dbReference type="NCBI Taxonomy" id="1447883"/>
    <lineage>
        <taxon>Eukaryota</taxon>
        <taxon>Fungi</taxon>
        <taxon>Dikarya</taxon>
        <taxon>Ascomycota</taxon>
        <taxon>Pezizomycotina</taxon>
        <taxon>Eurotiomycetes</taxon>
        <taxon>Eurotiomycetidae</taxon>
        <taxon>Onygenales</taxon>
        <taxon>Onygenales incertae sedis</taxon>
        <taxon>Polytolypa</taxon>
    </lineage>
</organism>
<feature type="domain" description="DUF7708" evidence="4">
    <location>
        <begin position="71"/>
        <end position="189"/>
    </location>
</feature>
<dbReference type="STRING" id="1447883.A0A2B7YCX6"/>
<evidence type="ECO:0000259" key="5">
    <source>
        <dbReference type="Pfam" id="PF24883"/>
    </source>
</evidence>
<keyword evidence="1" id="KW-0677">Repeat</keyword>
<name>A0A2B7YCX6_POLH7</name>
<dbReference type="AlphaFoldDB" id="A0A2B7YCX6"/>
<dbReference type="Proteomes" id="UP000224634">
    <property type="component" value="Unassembled WGS sequence"/>
</dbReference>
<dbReference type="Pfam" id="PF24883">
    <property type="entry name" value="NPHP3_N"/>
    <property type="match status" value="1"/>
</dbReference>
<gene>
    <name evidence="6" type="ORF">AJ80_04266</name>
</gene>
<protein>
    <submittedName>
        <fullName evidence="6">Uncharacterized protein</fullName>
    </submittedName>
</protein>
<dbReference type="PANTHER" id="PTHR10039">
    <property type="entry name" value="AMELOGENIN"/>
    <property type="match status" value="1"/>
</dbReference>
<dbReference type="Pfam" id="PF12796">
    <property type="entry name" value="Ank_2"/>
    <property type="match status" value="1"/>
</dbReference>
<proteinExistence type="predicted"/>
<keyword evidence="2" id="KW-0040">ANK repeat</keyword>
<dbReference type="InterPro" id="IPR027417">
    <property type="entry name" value="P-loop_NTPase"/>
</dbReference>
<dbReference type="InterPro" id="IPR036770">
    <property type="entry name" value="Ankyrin_rpt-contain_sf"/>
</dbReference>
<dbReference type="InterPro" id="IPR002110">
    <property type="entry name" value="Ankyrin_rpt"/>
</dbReference>
<dbReference type="PROSITE" id="PS50088">
    <property type="entry name" value="ANK_REPEAT"/>
    <property type="match status" value="1"/>
</dbReference>
<dbReference type="InterPro" id="IPR056125">
    <property type="entry name" value="DUF7708"/>
</dbReference>
<evidence type="ECO:0000259" key="4">
    <source>
        <dbReference type="Pfam" id="PF24809"/>
    </source>
</evidence>
<feature type="domain" description="Nephrocystin 3-like N-terminal" evidence="5">
    <location>
        <begin position="304"/>
        <end position="470"/>
    </location>
</feature>
<dbReference type="Gene3D" id="1.25.40.20">
    <property type="entry name" value="Ankyrin repeat-containing domain"/>
    <property type="match status" value="1"/>
</dbReference>